<proteinExistence type="predicted"/>
<dbReference type="Proteomes" id="UP000002668">
    <property type="component" value="Genome"/>
</dbReference>
<protein>
    <submittedName>
        <fullName evidence="1">Predicted protein</fullName>
    </submittedName>
</protein>
<dbReference type="VEuPathDB" id="FungiDB:LEMA_uP000890.1"/>
<gene>
    <name evidence="1" type="ORF">LEMA_uP000890.1</name>
</gene>
<sequence>MASSEDSTRTAQTHDLRAQHTAYCGTIGTLCNTVEPSRPRHVIPKPEHPPNPAQDYERWDLVANSPHW</sequence>
<dbReference type="AlphaFoldDB" id="E5ADL3"/>
<dbReference type="InParanoid" id="E5ADL3"/>
<organism evidence="1 2">
    <name type="scientific">Leptosphaeria maculans (strain JN3 / isolate v23.1.3 / race Av1-4-5-6-7-8)</name>
    <name type="common">Blackleg fungus</name>
    <name type="synonym">Phoma lingam</name>
    <dbReference type="NCBI Taxonomy" id="985895"/>
    <lineage>
        <taxon>Eukaryota</taxon>
        <taxon>Fungi</taxon>
        <taxon>Dikarya</taxon>
        <taxon>Ascomycota</taxon>
        <taxon>Pezizomycotina</taxon>
        <taxon>Dothideomycetes</taxon>
        <taxon>Pleosporomycetidae</taxon>
        <taxon>Pleosporales</taxon>
        <taxon>Pleosporineae</taxon>
        <taxon>Leptosphaeriaceae</taxon>
        <taxon>Plenodomus</taxon>
        <taxon>Plenodomus lingam/Leptosphaeria maculans species complex</taxon>
    </lineage>
</organism>
<evidence type="ECO:0000313" key="2">
    <source>
        <dbReference type="Proteomes" id="UP000002668"/>
    </source>
</evidence>
<name>E5ADL3_LEPMJ</name>
<dbReference type="EMBL" id="FP929139">
    <property type="protein sequence ID" value="CBY01302.1"/>
    <property type="molecule type" value="Genomic_DNA"/>
</dbReference>
<reference evidence="2" key="1">
    <citation type="journal article" date="2011" name="Nat. Commun.">
        <title>Effector diversification within compartments of the Leptosphaeria maculans genome affected by Repeat-Induced Point mutations.</title>
        <authorList>
            <person name="Rouxel T."/>
            <person name="Grandaubert J."/>
            <person name="Hane J.K."/>
            <person name="Hoede C."/>
            <person name="van de Wouw A.P."/>
            <person name="Couloux A."/>
            <person name="Dominguez V."/>
            <person name="Anthouard V."/>
            <person name="Bally P."/>
            <person name="Bourras S."/>
            <person name="Cozijnsen A.J."/>
            <person name="Ciuffetti L.M."/>
            <person name="Degrave A."/>
            <person name="Dilmaghani A."/>
            <person name="Duret L."/>
            <person name="Fudal I."/>
            <person name="Goodwin S.B."/>
            <person name="Gout L."/>
            <person name="Glaser N."/>
            <person name="Linglin J."/>
            <person name="Kema G.H.J."/>
            <person name="Lapalu N."/>
            <person name="Lawrence C.B."/>
            <person name="May K."/>
            <person name="Meyer M."/>
            <person name="Ollivier B."/>
            <person name="Poulain J."/>
            <person name="Schoch C.L."/>
            <person name="Simon A."/>
            <person name="Spatafora J.W."/>
            <person name="Stachowiak A."/>
            <person name="Turgeon B.G."/>
            <person name="Tyler B.M."/>
            <person name="Vincent D."/>
            <person name="Weissenbach J."/>
            <person name="Amselem J."/>
            <person name="Quesneville H."/>
            <person name="Oliver R.P."/>
            <person name="Wincker P."/>
            <person name="Balesdent M.-H."/>
            <person name="Howlett B.J."/>
        </authorList>
    </citation>
    <scope>NUCLEOTIDE SEQUENCE [LARGE SCALE GENOMIC DNA]</scope>
    <source>
        <strain evidence="2">JN3 / isolate v23.1.3 / race Av1-4-5-6-7-8</strain>
    </source>
</reference>
<evidence type="ECO:0000313" key="1">
    <source>
        <dbReference type="EMBL" id="CBY01302.1"/>
    </source>
</evidence>
<accession>E5ADL3</accession>
<dbReference type="HOGENOM" id="CLU_2794420_0_0_1"/>
<keyword evidence="2" id="KW-1185">Reference proteome</keyword>